<gene>
    <name evidence="3" type="ORF">AVDCRST_MAG93-7930</name>
</gene>
<dbReference type="Gene3D" id="3.30.420.10">
    <property type="entry name" value="Ribonuclease H-like superfamily/Ribonuclease H"/>
    <property type="match status" value="1"/>
</dbReference>
<evidence type="ECO:0000259" key="2">
    <source>
        <dbReference type="PROSITE" id="PS50994"/>
    </source>
</evidence>
<evidence type="ECO:0000313" key="3">
    <source>
        <dbReference type="EMBL" id="CAA9365330.1"/>
    </source>
</evidence>
<dbReference type="PANTHER" id="PTHR47515:SF1">
    <property type="entry name" value="BLR2054 PROTEIN"/>
    <property type="match status" value="1"/>
</dbReference>
<dbReference type="InterPro" id="IPR012337">
    <property type="entry name" value="RNaseH-like_sf"/>
</dbReference>
<organism evidence="3">
    <name type="scientific">uncultured Chloroflexia bacterium</name>
    <dbReference type="NCBI Taxonomy" id="1672391"/>
    <lineage>
        <taxon>Bacteria</taxon>
        <taxon>Bacillati</taxon>
        <taxon>Chloroflexota</taxon>
        <taxon>Chloroflexia</taxon>
        <taxon>environmental samples</taxon>
    </lineage>
</organism>
<comment type="function">
    <text evidence="1">Involved in the transposition of the insertion sequence.</text>
</comment>
<dbReference type="InterPro" id="IPR048020">
    <property type="entry name" value="Transpos_IS3"/>
</dbReference>
<dbReference type="EMBL" id="CADCTR010002667">
    <property type="protein sequence ID" value="CAA9365330.1"/>
    <property type="molecule type" value="Genomic_DNA"/>
</dbReference>
<accession>A0A6J4MPJ9</accession>
<dbReference type="Pfam" id="PF13276">
    <property type="entry name" value="HTH_21"/>
    <property type="match status" value="1"/>
</dbReference>
<dbReference type="GO" id="GO:0003676">
    <property type="term" value="F:nucleic acid binding"/>
    <property type="evidence" value="ECO:0007669"/>
    <property type="project" value="InterPro"/>
</dbReference>
<evidence type="ECO:0000256" key="1">
    <source>
        <dbReference type="ARBA" id="ARBA00002286"/>
    </source>
</evidence>
<feature type="domain" description="Integrase catalytic" evidence="2">
    <location>
        <begin position="106"/>
        <end position="267"/>
    </location>
</feature>
<dbReference type="Pfam" id="PF13683">
    <property type="entry name" value="rve_3"/>
    <property type="match status" value="1"/>
</dbReference>
<dbReference type="InterPro" id="IPR001584">
    <property type="entry name" value="Integrase_cat-core"/>
</dbReference>
<sequence length="280" mass="32244">MSDKRQAVQFLIGGGLSVQRACALLSLHRSTFRYDAHPRDDTQTLSRMQRLAAQNPRYGYRRIDALLNQSELVNHKRVKRLWRKHRFQVPRVVRKRLRRERPARLQAAYPGHIWAYDFVEDALVDGRKLYILTVMDEFTREGLALDVALSTSAERVIGVLTALVAQHGRPVHLRSDNGAEFVATAVQLWLVEYGVETLYIEPGKPWQNGKEERFNGTVRDECLNLHVFGSLAEAHVRLSAFREQYNSQRPHSRLGYLTPFAFKKAWLEAQATCRDPLISP</sequence>
<dbReference type="InterPro" id="IPR036397">
    <property type="entry name" value="RNaseH_sf"/>
</dbReference>
<reference evidence="3" key="1">
    <citation type="submission" date="2020-02" db="EMBL/GenBank/DDBJ databases">
        <authorList>
            <person name="Meier V. D."/>
        </authorList>
    </citation>
    <scope>NUCLEOTIDE SEQUENCE</scope>
    <source>
        <strain evidence="3">AVDCRST_MAG93</strain>
    </source>
</reference>
<dbReference type="GO" id="GO:0015074">
    <property type="term" value="P:DNA integration"/>
    <property type="evidence" value="ECO:0007669"/>
    <property type="project" value="InterPro"/>
</dbReference>
<protein>
    <submittedName>
        <fullName evidence="3">Integrase</fullName>
    </submittedName>
</protein>
<dbReference type="AlphaFoldDB" id="A0A6J4MPJ9"/>
<dbReference type="PROSITE" id="PS50994">
    <property type="entry name" value="INTEGRASE"/>
    <property type="match status" value="1"/>
</dbReference>
<dbReference type="InterPro" id="IPR025948">
    <property type="entry name" value="HTH-like_dom"/>
</dbReference>
<dbReference type="PANTHER" id="PTHR47515">
    <property type="entry name" value="LOW CALCIUM RESPONSE LOCUS PROTEIN T"/>
    <property type="match status" value="1"/>
</dbReference>
<name>A0A6J4MPJ9_9CHLR</name>
<dbReference type="SUPFAM" id="SSF53098">
    <property type="entry name" value="Ribonuclease H-like"/>
    <property type="match status" value="1"/>
</dbReference>
<proteinExistence type="predicted"/>
<dbReference type="NCBIfam" id="NF033516">
    <property type="entry name" value="transpos_IS3"/>
    <property type="match status" value="1"/>
</dbReference>